<protein>
    <submittedName>
        <fullName evidence="3">Aminoglycoside phosphotransferase (APT) family kinase protein</fullName>
    </submittedName>
</protein>
<dbReference type="Proteomes" id="UP000526083">
    <property type="component" value="Unassembled WGS sequence"/>
</dbReference>
<sequence length="413" mass="43834">MARSSFTLAAAVTAALPHAEVVRVGALSEGASGRFDSAVVDLSDGTRVVVRAPVDTDAARELTTSARALRALSPGVRALLPFRAPEVLGDTEIADARVLVVDFLEGYRIDAADLPAGPGAAHSIGAAIAAIHGLPVSIVRDDGLPVRLPEHVRTDVRRLVERAIATGRIPDELRDRWHSAVESDALWRFEPTVILGSADASSFVFIDDDLEPRVGAVLDWHELSVGDPASDLRWLAGAPLAAADVNDAYLNAVRRSPDAMLNERSRLYAELEFARWLVHGVDTERQDIVSDAQELLVSLAEGTAGDDFVPRAPGVDDAIALLAHVPAAATPPTSDASSTSMQTDAYDPEKLSAYLAADREEPLRDVGGSADDTAPIDLGAWTSPDDTGELITDEDREAARASAAALRRWGQSD</sequence>
<name>A0A7W3JQU9_9MICO</name>
<feature type="region of interest" description="Disordered" evidence="1">
    <location>
        <begin position="360"/>
        <end position="413"/>
    </location>
</feature>
<keyword evidence="3" id="KW-0418">Kinase</keyword>
<dbReference type="GO" id="GO:0016301">
    <property type="term" value="F:kinase activity"/>
    <property type="evidence" value="ECO:0007669"/>
    <property type="project" value="UniProtKB-KW"/>
</dbReference>
<keyword evidence="4" id="KW-1185">Reference proteome</keyword>
<dbReference type="AlphaFoldDB" id="A0A7W3JQU9"/>
<proteinExistence type="predicted"/>
<keyword evidence="3" id="KW-0808">Transferase</keyword>
<evidence type="ECO:0000313" key="4">
    <source>
        <dbReference type="Proteomes" id="UP000526083"/>
    </source>
</evidence>
<dbReference type="RefSeq" id="WP_167049076.1">
    <property type="nucleotide sequence ID" value="NZ_JAAOZB010000002.1"/>
</dbReference>
<dbReference type="InterPro" id="IPR002575">
    <property type="entry name" value="Aminoglycoside_PTrfase"/>
</dbReference>
<accession>A0A7W3JQU9</accession>
<reference evidence="3 4" key="1">
    <citation type="submission" date="2020-07" db="EMBL/GenBank/DDBJ databases">
        <title>Sequencing the genomes of 1000 actinobacteria strains.</title>
        <authorList>
            <person name="Klenk H.-P."/>
        </authorList>
    </citation>
    <scope>NUCLEOTIDE SEQUENCE [LARGE SCALE GENOMIC DNA]</scope>
    <source>
        <strain evidence="3 4">DSM 27576</strain>
    </source>
</reference>
<feature type="compositionally biased region" description="Acidic residues" evidence="1">
    <location>
        <begin position="386"/>
        <end position="396"/>
    </location>
</feature>
<dbReference type="Gene3D" id="3.90.1200.10">
    <property type="match status" value="1"/>
</dbReference>
<feature type="domain" description="Aminoglycoside phosphotransferase" evidence="2">
    <location>
        <begin position="34"/>
        <end position="238"/>
    </location>
</feature>
<evidence type="ECO:0000256" key="1">
    <source>
        <dbReference type="SAM" id="MobiDB-lite"/>
    </source>
</evidence>
<evidence type="ECO:0000313" key="3">
    <source>
        <dbReference type="EMBL" id="MBA8817330.1"/>
    </source>
</evidence>
<feature type="compositionally biased region" description="Low complexity" evidence="1">
    <location>
        <begin position="400"/>
        <end position="413"/>
    </location>
</feature>
<dbReference type="Pfam" id="PF01636">
    <property type="entry name" value="APH"/>
    <property type="match status" value="1"/>
</dbReference>
<organism evidence="3 4">
    <name type="scientific">Microbacterium halimionae</name>
    <dbReference type="NCBI Taxonomy" id="1526413"/>
    <lineage>
        <taxon>Bacteria</taxon>
        <taxon>Bacillati</taxon>
        <taxon>Actinomycetota</taxon>
        <taxon>Actinomycetes</taxon>
        <taxon>Micrococcales</taxon>
        <taxon>Microbacteriaceae</taxon>
        <taxon>Microbacterium</taxon>
    </lineage>
</organism>
<dbReference type="SUPFAM" id="SSF56112">
    <property type="entry name" value="Protein kinase-like (PK-like)"/>
    <property type="match status" value="1"/>
</dbReference>
<gene>
    <name evidence="3" type="ORF">FHX48_002429</name>
</gene>
<dbReference type="InterPro" id="IPR011009">
    <property type="entry name" value="Kinase-like_dom_sf"/>
</dbReference>
<evidence type="ECO:0000259" key="2">
    <source>
        <dbReference type="Pfam" id="PF01636"/>
    </source>
</evidence>
<dbReference type="EMBL" id="JACGWY010000006">
    <property type="protein sequence ID" value="MBA8817330.1"/>
    <property type="molecule type" value="Genomic_DNA"/>
</dbReference>
<comment type="caution">
    <text evidence="3">The sequence shown here is derived from an EMBL/GenBank/DDBJ whole genome shotgun (WGS) entry which is preliminary data.</text>
</comment>